<proteinExistence type="predicted"/>
<protein>
    <submittedName>
        <fullName evidence="1">Uncharacterized protein</fullName>
    </submittedName>
</protein>
<name>A0AAV4NHR0_CAEEX</name>
<evidence type="ECO:0000313" key="1">
    <source>
        <dbReference type="EMBL" id="GIX83850.1"/>
    </source>
</evidence>
<comment type="caution">
    <text evidence="1">The sequence shown here is derived from an EMBL/GenBank/DDBJ whole genome shotgun (WGS) entry which is preliminary data.</text>
</comment>
<dbReference type="Proteomes" id="UP001054945">
    <property type="component" value="Unassembled WGS sequence"/>
</dbReference>
<reference evidence="1 2" key="1">
    <citation type="submission" date="2021-06" db="EMBL/GenBank/DDBJ databases">
        <title>Caerostris extrusa draft genome.</title>
        <authorList>
            <person name="Kono N."/>
            <person name="Arakawa K."/>
        </authorList>
    </citation>
    <scope>NUCLEOTIDE SEQUENCE [LARGE SCALE GENOMIC DNA]</scope>
</reference>
<gene>
    <name evidence="1" type="ORF">CEXT_271561</name>
</gene>
<dbReference type="EMBL" id="BPLR01003375">
    <property type="protein sequence ID" value="GIX83850.1"/>
    <property type="molecule type" value="Genomic_DNA"/>
</dbReference>
<organism evidence="1 2">
    <name type="scientific">Caerostris extrusa</name>
    <name type="common">Bark spider</name>
    <name type="synonym">Caerostris bankana</name>
    <dbReference type="NCBI Taxonomy" id="172846"/>
    <lineage>
        <taxon>Eukaryota</taxon>
        <taxon>Metazoa</taxon>
        <taxon>Ecdysozoa</taxon>
        <taxon>Arthropoda</taxon>
        <taxon>Chelicerata</taxon>
        <taxon>Arachnida</taxon>
        <taxon>Araneae</taxon>
        <taxon>Araneomorphae</taxon>
        <taxon>Entelegynae</taxon>
        <taxon>Araneoidea</taxon>
        <taxon>Araneidae</taxon>
        <taxon>Caerostris</taxon>
    </lineage>
</organism>
<keyword evidence="2" id="KW-1185">Reference proteome</keyword>
<evidence type="ECO:0000313" key="2">
    <source>
        <dbReference type="Proteomes" id="UP001054945"/>
    </source>
</evidence>
<sequence>MSHLGTSWNNENPGVRYMWTHTKRCYGFMCRGNSNRAIAYHSIADYKIHQYPQSWQVHPFHESFVISENVTAFHSCRHASPQRGVYNIGGKVKKKIK</sequence>
<dbReference type="AlphaFoldDB" id="A0AAV4NHR0"/>
<accession>A0AAV4NHR0</accession>